<dbReference type="EMBL" id="FMXO01000020">
    <property type="protein sequence ID" value="SDB59273.1"/>
    <property type="molecule type" value="Genomic_DNA"/>
</dbReference>
<feature type="domain" description="DNA-repair protein Xrcc1 N-terminal" evidence="1">
    <location>
        <begin position="29"/>
        <end position="78"/>
    </location>
</feature>
<keyword evidence="3" id="KW-1185">Reference proteome</keyword>
<dbReference type="Pfam" id="PF01834">
    <property type="entry name" value="XRCC1_N"/>
    <property type="match status" value="1"/>
</dbReference>
<sequence length="157" mass="17853">MKKRIVPTNVEADSGPEGDWMDLETAAEVEISSEDPNHPIEHALLPGNPSGWRAGQPGEQTIRIMFAEPRTIRRIWIHFEEAQVERTHEFVLRWSPDNGQTYKDIVRQQWNFSPSGMHYETENIYIDLNGVTTLELNIKPDISDGDAIASLAQMRVG</sequence>
<evidence type="ECO:0000313" key="3">
    <source>
        <dbReference type="Proteomes" id="UP000198771"/>
    </source>
</evidence>
<name>A0A1G6EP17_9BACT</name>
<dbReference type="RefSeq" id="WP_092123565.1">
    <property type="nucleotide sequence ID" value="NZ_FMXO01000020.1"/>
</dbReference>
<accession>A0A1G6EP17</accession>
<dbReference type="GO" id="GO:0000012">
    <property type="term" value="P:single strand break repair"/>
    <property type="evidence" value="ECO:0007669"/>
    <property type="project" value="InterPro"/>
</dbReference>
<dbReference type="InterPro" id="IPR008979">
    <property type="entry name" value="Galactose-bd-like_sf"/>
</dbReference>
<evidence type="ECO:0000259" key="1">
    <source>
        <dbReference type="Pfam" id="PF01834"/>
    </source>
</evidence>
<dbReference type="STRING" id="617002.SAMN05660653_03024"/>
<dbReference type="Proteomes" id="UP000198771">
    <property type="component" value="Unassembled WGS sequence"/>
</dbReference>
<proteinExistence type="predicted"/>
<dbReference type="AlphaFoldDB" id="A0A1G6EP17"/>
<evidence type="ECO:0000313" key="2">
    <source>
        <dbReference type="EMBL" id="SDB59273.1"/>
    </source>
</evidence>
<dbReference type="GO" id="GO:0003684">
    <property type="term" value="F:damaged DNA binding"/>
    <property type="evidence" value="ECO:0007669"/>
    <property type="project" value="InterPro"/>
</dbReference>
<dbReference type="SUPFAM" id="SSF49785">
    <property type="entry name" value="Galactose-binding domain-like"/>
    <property type="match status" value="1"/>
</dbReference>
<reference evidence="2 3" key="1">
    <citation type="submission" date="2016-10" db="EMBL/GenBank/DDBJ databases">
        <authorList>
            <person name="de Groot N.N."/>
        </authorList>
    </citation>
    <scope>NUCLEOTIDE SEQUENCE [LARGE SCALE GENOMIC DNA]</scope>
    <source>
        <strain evidence="2 3">ASO4-2</strain>
    </source>
</reference>
<gene>
    <name evidence="2" type="ORF">SAMN05660653_03024</name>
</gene>
<dbReference type="InterPro" id="IPR002706">
    <property type="entry name" value="Xrcc1_N"/>
</dbReference>
<organism evidence="2 3">
    <name type="scientific">Desulfonatronum thiosulfatophilum</name>
    <dbReference type="NCBI Taxonomy" id="617002"/>
    <lineage>
        <taxon>Bacteria</taxon>
        <taxon>Pseudomonadati</taxon>
        <taxon>Thermodesulfobacteriota</taxon>
        <taxon>Desulfovibrionia</taxon>
        <taxon>Desulfovibrionales</taxon>
        <taxon>Desulfonatronaceae</taxon>
        <taxon>Desulfonatronum</taxon>
    </lineage>
</organism>
<dbReference type="OrthoDB" id="5572942at2"/>
<protein>
    <submittedName>
        <fullName evidence="2">F5/8 type C domain-containing protein</fullName>
    </submittedName>
</protein>
<dbReference type="Gene3D" id="2.60.120.260">
    <property type="entry name" value="Galactose-binding domain-like"/>
    <property type="match status" value="1"/>
</dbReference>